<protein>
    <submittedName>
        <fullName evidence="2">Uncharacterized protein</fullName>
    </submittedName>
</protein>
<proteinExistence type="predicted"/>
<gene>
    <name evidence="2" type="ORF">VP01_534g1</name>
</gene>
<feature type="region of interest" description="Disordered" evidence="1">
    <location>
        <begin position="220"/>
        <end position="239"/>
    </location>
</feature>
<keyword evidence="3" id="KW-1185">Reference proteome</keyword>
<evidence type="ECO:0000313" key="2">
    <source>
        <dbReference type="EMBL" id="KNZ48876.1"/>
    </source>
</evidence>
<name>A0A0L6UK17_9BASI</name>
<accession>A0A0L6UK17</accession>
<sequence length="369" mass="41083">MTHRPRFSNTLLEVRVKSDASKRTQKFPLLLHPHRLSQISTISGGSSKRWQWDVEINGGSISQHHPLAAADTQEHGAKMEEQQVFNPPSNTVCSYRTFNNNLPKTYSTAGRPSSLHLSHHTPPPPATDPAAARPSSITSFRQILSMNRRPRARSVHERPRSLVLPSFNYNIPTKTSELKNGRNNLPNARFCVSSDQDEDEGFKSRHKVYPQLPTVMIKTSTRDAAAPSSAEAEDEEDLHIPLSDLRSPFAASQSTLSSIYSQETESSFTLELTDEQRQQQAALECPTARPYLRDLGCCSTAAELRPIHARFEAIHHSPVAPADSSRGRPLTQCFTGSDHDQKQKSKRISTTVYASLGKAFNPSLHLYPS</sequence>
<reference evidence="2 3" key="1">
    <citation type="submission" date="2015-08" db="EMBL/GenBank/DDBJ databases">
        <title>Next Generation Sequencing and Analysis of the Genome of Puccinia sorghi L Schw, the Causal Agent of Maize Common Rust.</title>
        <authorList>
            <person name="Rochi L."/>
            <person name="Burguener G."/>
            <person name="Darino M."/>
            <person name="Turjanski A."/>
            <person name="Kreff E."/>
            <person name="Dieguez M.J."/>
            <person name="Sacco F."/>
        </authorList>
    </citation>
    <scope>NUCLEOTIDE SEQUENCE [LARGE SCALE GENOMIC DNA]</scope>
    <source>
        <strain evidence="2 3">RO10H11247</strain>
    </source>
</reference>
<dbReference type="VEuPathDB" id="FungiDB:VP01_534g1"/>
<dbReference type="OrthoDB" id="2497303at2759"/>
<dbReference type="EMBL" id="LAVV01010553">
    <property type="protein sequence ID" value="KNZ48876.1"/>
    <property type="molecule type" value="Genomic_DNA"/>
</dbReference>
<organism evidence="2 3">
    <name type="scientific">Puccinia sorghi</name>
    <dbReference type="NCBI Taxonomy" id="27349"/>
    <lineage>
        <taxon>Eukaryota</taxon>
        <taxon>Fungi</taxon>
        <taxon>Dikarya</taxon>
        <taxon>Basidiomycota</taxon>
        <taxon>Pucciniomycotina</taxon>
        <taxon>Pucciniomycetes</taxon>
        <taxon>Pucciniales</taxon>
        <taxon>Pucciniaceae</taxon>
        <taxon>Puccinia</taxon>
    </lineage>
</organism>
<feature type="region of interest" description="Disordered" evidence="1">
    <location>
        <begin position="319"/>
        <end position="347"/>
    </location>
</feature>
<comment type="caution">
    <text evidence="2">The sequence shown here is derived from an EMBL/GenBank/DDBJ whole genome shotgun (WGS) entry which is preliminary data.</text>
</comment>
<evidence type="ECO:0000256" key="1">
    <source>
        <dbReference type="SAM" id="MobiDB-lite"/>
    </source>
</evidence>
<evidence type="ECO:0000313" key="3">
    <source>
        <dbReference type="Proteomes" id="UP000037035"/>
    </source>
</evidence>
<dbReference type="AlphaFoldDB" id="A0A0L6UK17"/>
<dbReference type="Proteomes" id="UP000037035">
    <property type="component" value="Unassembled WGS sequence"/>
</dbReference>
<feature type="region of interest" description="Disordered" evidence="1">
    <location>
        <begin position="104"/>
        <end position="135"/>
    </location>
</feature>